<organism evidence="3 4">
    <name type="scientific">Lactarius akahatsu</name>
    <dbReference type="NCBI Taxonomy" id="416441"/>
    <lineage>
        <taxon>Eukaryota</taxon>
        <taxon>Fungi</taxon>
        <taxon>Dikarya</taxon>
        <taxon>Basidiomycota</taxon>
        <taxon>Agaricomycotina</taxon>
        <taxon>Agaricomycetes</taxon>
        <taxon>Russulales</taxon>
        <taxon>Russulaceae</taxon>
        <taxon>Lactarius</taxon>
    </lineage>
</organism>
<evidence type="ECO:0000256" key="2">
    <source>
        <dbReference type="SAM" id="Phobius"/>
    </source>
</evidence>
<keyword evidence="2" id="KW-0812">Transmembrane</keyword>
<keyword evidence="2" id="KW-0472">Membrane</keyword>
<dbReference type="EMBL" id="JAKELL010000067">
    <property type="protein sequence ID" value="KAH8985160.1"/>
    <property type="molecule type" value="Genomic_DNA"/>
</dbReference>
<feature type="compositionally biased region" description="Low complexity" evidence="1">
    <location>
        <begin position="225"/>
        <end position="234"/>
    </location>
</feature>
<reference evidence="3" key="1">
    <citation type="submission" date="2022-01" db="EMBL/GenBank/DDBJ databases">
        <title>Comparative genomics reveals a dynamic genome evolution in the ectomycorrhizal milk-cap (Lactarius) mushrooms.</title>
        <authorList>
            <consortium name="DOE Joint Genome Institute"/>
            <person name="Lebreton A."/>
            <person name="Tang N."/>
            <person name="Kuo A."/>
            <person name="LaButti K."/>
            <person name="Drula E."/>
            <person name="Barry K."/>
            <person name="Clum A."/>
            <person name="Lipzen A."/>
            <person name="Mousain D."/>
            <person name="Ng V."/>
            <person name="Wang R."/>
            <person name="Wang X."/>
            <person name="Dai Y."/>
            <person name="Henrissat B."/>
            <person name="Grigoriev I.V."/>
            <person name="Guerin-Laguette A."/>
            <person name="Yu F."/>
            <person name="Martin F.M."/>
        </authorList>
    </citation>
    <scope>NUCLEOTIDE SEQUENCE</scope>
    <source>
        <strain evidence="3">QP</strain>
    </source>
</reference>
<accession>A0AAD4LD85</accession>
<evidence type="ECO:0000256" key="1">
    <source>
        <dbReference type="SAM" id="MobiDB-lite"/>
    </source>
</evidence>
<evidence type="ECO:0000313" key="4">
    <source>
        <dbReference type="Proteomes" id="UP001201163"/>
    </source>
</evidence>
<proteinExistence type="predicted"/>
<feature type="region of interest" description="Disordered" evidence="1">
    <location>
        <begin position="137"/>
        <end position="164"/>
    </location>
</feature>
<feature type="transmembrane region" description="Helical" evidence="2">
    <location>
        <begin position="6"/>
        <end position="25"/>
    </location>
</feature>
<dbReference type="AlphaFoldDB" id="A0AAD4LD85"/>
<gene>
    <name evidence="3" type="ORF">EDB92DRAFT_1950178</name>
</gene>
<feature type="compositionally biased region" description="Basic and acidic residues" evidence="1">
    <location>
        <begin position="137"/>
        <end position="156"/>
    </location>
</feature>
<keyword evidence="2" id="KW-1133">Transmembrane helix</keyword>
<protein>
    <submittedName>
        <fullName evidence="3">Uncharacterized protein</fullName>
    </submittedName>
</protein>
<feature type="transmembrane region" description="Helical" evidence="2">
    <location>
        <begin position="37"/>
        <end position="62"/>
    </location>
</feature>
<keyword evidence="4" id="KW-1185">Reference proteome</keyword>
<feature type="region of interest" description="Disordered" evidence="1">
    <location>
        <begin position="275"/>
        <end position="305"/>
    </location>
</feature>
<dbReference type="Proteomes" id="UP001201163">
    <property type="component" value="Unassembled WGS sequence"/>
</dbReference>
<comment type="caution">
    <text evidence="3">The sequence shown here is derived from an EMBL/GenBank/DDBJ whole genome shotgun (WGS) entry which is preliminary data.</text>
</comment>
<sequence length="305" mass="33321">MSLVASAIGLFVDVWFILAYSGADVRKFHFRGGLLRLIAFLTLSSRLPLVTLFVAALAFVTFEKEAPMPGVPESLSVFTRKMLPRILGATLAISHPPLSRDYVLGNGGKVVFVPLTPRSLIAMGLVIVSCRARPSLETKKDEKEKRRWHPPNHDAPRPSTRHATRPLASCVTLLLVHPSRDLPDARSPAPGDTPSPPWRARVHTPLLPIADRESATPRERHASQHSARARGMGAHARHSGTLGPPSSRVAPSPGFTGGPIFSWDAYMYQARQRLHPNATPPGSTLTQVVDRPEDARTHRVTASSR</sequence>
<feature type="compositionally biased region" description="Basic and acidic residues" evidence="1">
    <location>
        <begin position="210"/>
        <end position="222"/>
    </location>
</feature>
<feature type="region of interest" description="Disordered" evidence="1">
    <location>
        <begin position="180"/>
        <end position="255"/>
    </location>
</feature>
<evidence type="ECO:0000313" key="3">
    <source>
        <dbReference type="EMBL" id="KAH8985160.1"/>
    </source>
</evidence>
<name>A0AAD4LD85_9AGAM</name>